<feature type="transmembrane region" description="Helical" evidence="1">
    <location>
        <begin position="12"/>
        <end position="30"/>
    </location>
</feature>
<keyword evidence="1" id="KW-1133">Transmembrane helix</keyword>
<evidence type="ECO:0000313" key="3">
    <source>
        <dbReference type="Proteomes" id="UP000721920"/>
    </source>
</evidence>
<sequence length="82" mass="9003">MQRHWLSEGGAVLYGIVTGVLVEWLARPLAGHVNGWLLLGVFLVICAALIWSFGYFPRPNVAGNLWAVGLVASLAIWQFLIL</sequence>
<comment type="caution">
    <text evidence="2">The sequence shown here is derived from an EMBL/GenBank/DDBJ whole genome shotgun (WGS) entry which is preliminary data.</text>
</comment>
<evidence type="ECO:0000256" key="1">
    <source>
        <dbReference type="SAM" id="Phobius"/>
    </source>
</evidence>
<keyword evidence="1" id="KW-0812">Transmembrane</keyword>
<proteinExistence type="predicted"/>
<feature type="transmembrane region" description="Helical" evidence="1">
    <location>
        <begin position="36"/>
        <end position="56"/>
    </location>
</feature>
<reference evidence="2" key="2">
    <citation type="submission" date="2021-09" db="EMBL/GenBank/DDBJ databases">
        <authorList>
            <person name="Gilroy R."/>
        </authorList>
    </citation>
    <scope>NUCLEOTIDE SEQUENCE</scope>
    <source>
        <strain evidence="2">CHK173-2145</strain>
    </source>
</reference>
<reference evidence="2" key="1">
    <citation type="journal article" date="2021" name="PeerJ">
        <title>Extensive microbial diversity within the chicken gut microbiome revealed by metagenomics and culture.</title>
        <authorList>
            <person name="Gilroy R."/>
            <person name="Ravi A."/>
            <person name="Getino M."/>
            <person name="Pursley I."/>
            <person name="Horton D.L."/>
            <person name="Alikhan N.F."/>
            <person name="Baker D."/>
            <person name="Gharbi K."/>
            <person name="Hall N."/>
            <person name="Watson M."/>
            <person name="Adriaenssens E.M."/>
            <person name="Foster-Nyarko E."/>
            <person name="Jarju S."/>
            <person name="Secka A."/>
            <person name="Antonio M."/>
            <person name="Oren A."/>
            <person name="Chaudhuri R.R."/>
            <person name="La Ragione R."/>
            <person name="Hildebrand F."/>
            <person name="Pallen M.J."/>
        </authorList>
    </citation>
    <scope>NUCLEOTIDE SEQUENCE</scope>
    <source>
        <strain evidence="2">CHK173-2145</strain>
    </source>
</reference>
<dbReference type="AlphaFoldDB" id="A0A921EXV9"/>
<dbReference type="EMBL" id="DYXN01000017">
    <property type="protein sequence ID" value="HJE86192.1"/>
    <property type="molecule type" value="Genomic_DNA"/>
</dbReference>
<dbReference type="Proteomes" id="UP000721920">
    <property type="component" value="Unassembled WGS sequence"/>
</dbReference>
<feature type="transmembrane region" description="Helical" evidence="1">
    <location>
        <begin position="63"/>
        <end position="81"/>
    </location>
</feature>
<organism evidence="2 3">
    <name type="scientific">Levilactobacillus hammesii</name>
    <dbReference type="NCBI Taxonomy" id="267633"/>
    <lineage>
        <taxon>Bacteria</taxon>
        <taxon>Bacillati</taxon>
        <taxon>Bacillota</taxon>
        <taxon>Bacilli</taxon>
        <taxon>Lactobacillales</taxon>
        <taxon>Lactobacillaceae</taxon>
        <taxon>Levilactobacillus</taxon>
    </lineage>
</organism>
<gene>
    <name evidence="2" type="ORF">K8U88_01270</name>
</gene>
<evidence type="ECO:0000313" key="2">
    <source>
        <dbReference type="EMBL" id="HJE86192.1"/>
    </source>
</evidence>
<name>A0A921EXV9_9LACO</name>
<keyword evidence="1" id="KW-0472">Membrane</keyword>
<accession>A0A921EXV9</accession>
<protein>
    <submittedName>
        <fullName evidence="2">Uncharacterized protein</fullName>
    </submittedName>
</protein>